<keyword evidence="1" id="KW-1133">Transmembrane helix</keyword>
<feature type="domain" description="DUF2231" evidence="2">
    <location>
        <begin position="6"/>
        <end position="162"/>
    </location>
</feature>
<evidence type="ECO:0000313" key="4">
    <source>
        <dbReference type="Proteomes" id="UP001589710"/>
    </source>
</evidence>
<name>A0ABV5R8W7_9ACTN</name>
<protein>
    <submittedName>
        <fullName evidence="3">DUF2231 domain-containing protein</fullName>
    </submittedName>
</protein>
<keyword evidence="4" id="KW-1185">Reference proteome</keyword>
<dbReference type="InterPro" id="IPR019251">
    <property type="entry name" value="DUF2231_TM"/>
</dbReference>
<organism evidence="3 4">
    <name type="scientific">Streptomyces yanii</name>
    <dbReference type="NCBI Taxonomy" id="78510"/>
    <lineage>
        <taxon>Bacteria</taxon>
        <taxon>Bacillati</taxon>
        <taxon>Actinomycetota</taxon>
        <taxon>Actinomycetes</taxon>
        <taxon>Kitasatosporales</taxon>
        <taxon>Streptomycetaceae</taxon>
        <taxon>Streptomyces</taxon>
    </lineage>
</organism>
<feature type="transmembrane region" description="Helical" evidence="1">
    <location>
        <begin position="41"/>
        <end position="66"/>
    </location>
</feature>
<feature type="transmembrane region" description="Helical" evidence="1">
    <location>
        <begin position="125"/>
        <end position="145"/>
    </location>
</feature>
<accession>A0ABV5R8W7</accession>
<keyword evidence="1" id="KW-0472">Membrane</keyword>
<reference evidence="3 4" key="1">
    <citation type="submission" date="2024-09" db="EMBL/GenBank/DDBJ databases">
        <authorList>
            <person name="Sun Q."/>
            <person name="Mori K."/>
        </authorList>
    </citation>
    <scope>NUCLEOTIDE SEQUENCE [LARGE SCALE GENOMIC DNA]</scope>
    <source>
        <strain evidence="3 4">JCM 3331</strain>
    </source>
</reference>
<dbReference type="Proteomes" id="UP001589710">
    <property type="component" value="Unassembled WGS sequence"/>
</dbReference>
<evidence type="ECO:0000259" key="2">
    <source>
        <dbReference type="Pfam" id="PF09990"/>
    </source>
</evidence>
<feature type="transmembrane region" description="Helical" evidence="1">
    <location>
        <begin position="12"/>
        <end position="34"/>
    </location>
</feature>
<sequence length="174" mass="18171">MSLINGLPAHVLLVHAVVVLVPLSALTLVICALWPQAARRLGLALPLLALVTLATVPLATQAGEWLERHVDSDPLVRRHAELGDGMLPWALGLFVLAAGVWWISRRTGAPQLRELSGARSGARSGSVLHVAAAVLSVVVAAGAVVDVYRIGDSGAKAAWHDAYSKTATKSSDGD</sequence>
<dbReference type="EMBL" id="JBHMCG010000083">
    <property type="protein sequence ID" value="MFB9574286.1"/>
    <property type="molecule type" value="Genomic_DNA"/>
</dbReference>
<dbReference type="RefSeq" id="WP_386144073.1">
    <property type="nucleotide sequence ID" value="NZ_JBHMCG010000083.1"/>
</dbReference>
<gene>
    <name evidence="3" type="ORF">ACFFTL_18750</name>
</gene>
<dbReference type="Pfam" id="PF09990">
    <property type="entry name" value="DUF2231"/>
    <property type="match status" value="1"/>
</dbReference>
<evidence type="ECO:0000256" key="1">
    <source>
        <dbReference type="SAM" id="Phobius"/>
    </source>
</evidence>
<comment type="caution">
    <text evidence="3">The sequence shown here is derived from an EMBL/GenBank/DDBJ whole genome shotgun (WGS) entry which is preliminary data.</text>
</comment>
<keyword evidence="1" id="KW-0812">Transmembrane</keyword>
<proteinExistence type="predicted"/>
<evidence type="ECO:0000313" key="3">
    <source>
        <dbReference type="EMBL" id="MFB9574286.1"/>
    </source>
</evidence>
<feature type="transmembrane region" description="Helical" evidence="1">
    <location>
        <begin position="86"/>
        <end position="104"/>
    </location>
</feature>